<dbReference type="GO" id="GO:0005085">
    <property type="term" value="F:guanyl-nucleotide exchange factor activity"/>
    <property type="evidence" value="ECO:0007669"/>
    <property type="project" value="InterPro"/>
</dbReference>
<dbReference type="CDD" id="cd00171">
    <property type="entry name" value="Sec7"/>
    <property type="match status" value="1"/>
</dbReference>
<feature type="region of interest" description="Disordered" evidence="7">
    <location>
        <begin position="112"/>
        <end position="131"/>
    </location>
</feature>
<name>A0A7K6AZW1_UPUEP</name>
<dbReference type="CDD" id="cd13295">
    <property type="entry name" value="PH_EFA6"/>
    <property type="match status" value="1"/>
</dbReference>
<feature type="region of interest" description="Disordered" evidence="7">
    <location>
        <begin position="1"/>
        <end position="76"/>
    </location>
</feature>
<feature type="domain" description="SEC7" evidence="9">
    <location>
        <begin position="483"/>
        <end position="678"/>
    </location>
</feature>
<evidence type="ECO:0000256" key="2">
    <source>
        <dbReference type="ARBA" id="ARBA00022475"/>
    </source>
</evidence>
<feature type="compositionally biased region" description="Polar residues" evidence="7">
    <location>
        <begin position="1"/>
        <end position="16"/>
    </location>
</feature>
<reference evidence="10 11" key="1">
    <citation type="submission" date="2019-09" db="EMBL/GenBank/DDBJ databases">
        <title>Bird 10,000 Genomes (B10K) Project - Family phase.</title>
        <authorList>
            <person name="Zhang G."/>
        </authorList>
    </citation>
    <scope>NUCLEOTIDE SEQUENCE [LARGE SCALE GENOMIC DNA]</scope>
    <source>
        <strain evidence="10">B10K-DU-012-37</strain>
    </source>
</reference>
<feature type="compositionally biased region" description="Basic and acidic residues" evidence="7">
    <location>
        <begin position="684"/>
        <end position="701"/>
    </location>
</feature>
<comment type="caution">
    <text evidence="10">The sequence shown here is derived from an EMBL/GenBank/DDBJ whole genome shotgun (WGS) entry which is preliminary data.</text>
</comment>
<gene>
    <name evidence="10" type="primary">Psd3</name>
    <name evidence="10" type="ORF">UPUEPO_R02344</name>
</gene>
<dbReference type="Pfam" id="PF15410">
    <property type="entry name" value="PH_9"/>
    <property type="match status" value="1"/>
</dbReference>
<keyword evidence="6" id="KW-0966">Cell projection</keyword>
<dbReference type="FunFam" id="2.30.29.30:FF:000054">
    <property type="entry name" value="PH and SEC7 domain-containing protein 3"/>
    <property type="match status" value="1"/>
</dbReference>
<sequence>GSGHGSSTLLPHTTINEFPEYGTIEPSGEVSRASLPHQAEPVSRSPEHKDSHHGVPGRSLPQCVAPAENLRPGTGTAQLCVPDEGLQHADNLPEIMKISQQLETTKVQERANTSLDSETQMEKKTVTGSQNVQAARELVPAGQEKTSDMPLPSEQTAEEKMHLITGKDLAAMWTENQSESLKAISNKMEEVHALQKTSCHKPSVTNMEAASRMEGWAHFEQSSAYSQGEMQMGPERRLSREAAVSKHVEFQGVEILWLQKAEEQRRKKHSLLETVSVEKKSFLKMFNHPVPPMISPGLVSSLDSTAGEVCEDTRLGLTASRSSPLALLVESGEDEFCVKKNHRKQEMAVLIRGQDRVMEKGEEVIGYEDVLERKHSDVSTDLYSSQFENILDNASLYCSAESLETLYSEPDSYFSFEMPLTPIIQQRMKEGSQFLDRTSASVHPDVLQFPADREVKVCTEGIANGLRSKSDTLFRDDVTEVPHLESNAERQNMVLDFSATMGSIELQEKDATRGLGHDISNGSSSNLEAARRLAKRLYHLDRFKRSDVAKHLGKNNEFSKLVAEEYLKFFDFTDMTLDYSLRSFFKAFSLVGETQERERVLIHFSSRYYQCNPNTISSQDGVHCLTCAMMLLNTDLHGHNIGKKMTCQEFIANLQGMNDGKDFPKGLLKALYNSIKNEKLEWAVDEEEKKKPHSDGTDEKNNGSQMKTVSRIGNSNNPFLDIPHDPNATVYKTGFLARKIHADMDGKKTPRGKRGWKTFYAVLKGTVLYLQKDEYKPEKALSEEDLKNAVSVHHALASKATDYEKKPNVLKLKTADWRVLLFQAQSQEEMQTWINKINCVAAIFSAPPFPAAIGSQKKFSRPLLPATTTKLSQDEQLKSHEAKLKQISTELAEHRSYPPDKKLKGKEVDDYKLKDHYLEFEKNRYEIYVGLLKEGVKELLCGGENDAAGLKKCHSSPSLNQESPVSAKV</sequence>
<dbReference type="Gene3D" id="1.10.1000.11">
    <property type="entry name" value="Arf Nucleotide-binding Site Opener,domain 2"/>
    <property type="match status" value="1"/>
</dbReference>
<dbReference type="FunFam" id="1.10.1000.11:FF:000004">
    <property type="entry name" value="PH and SEC7 domain-containing protein 2"/>
    <property type="match status" value="1"/>
</dbReference>
<feature type="non-terminal residue" evidence="10">
    <location>
        <position position="969"/>
    </location>
</feature>
<evidence type="ECO:0000256" key="4">
    <source>
        <dbReference type="ARBA" id="ARBA00023054"/>
    </source>
</evidence>
<dbReference type="Proteomes" id="UP000544127">
    <property type="component" value="Unassembled WGS sequence"/>
</dbReference>
<evidence type="ECO:0000256" key="5">
    <source>
        <dbReference type="ARBA" id="ARBA00023136"/>
    </source>
</evidence>
<evidence type="ECO:0000313" key="10">
    <source>
        <dbReference type="EMBL" id="NWU95127.1"/>
    </source>
</evidence>
<feature type="domain" description="PH" evidence="8">
    <location>
        <begin position="729"/>
        <end position="842"/>
    </location>
</feature>
<dbReference type="Pfam" id="PF01369">
    <property type="entry name" value="Sec7"/>
    <property type="match status" value="1"/>
</dbReference>
<dbReference type="GO" id="GO:0032587">
    <property type="term" value="C:ruffle membrane"/>
    <property type="evidence" value="ECO:0007669"/>
    <property type="project" value="UniProtKB-SubCell"/>
</dbReference>
<keyword evidence="4" id="KW-0175">Coiled coil</keyword>
<accession>A0A7K6AZW1</accession>
<dbReference type="SUPFAM" id="SSF48425">
    <property type="entry name" value="Sec7 domain"/>
    <property type="match status" value="1"/>
</dbReference>
<dbReference type="InterPro" id="IPR001605">
    <property type="entry name" value="PH_dom-spectrin-type"/>
</dbReference>
<keyword evidence="11" id="KW-1185">Reference proteome</keyword>
<dbReference type="SUPFAM" id="SSF50729">
    <property type="entry name" value="PH domain-like"/>
    <property type="match status" value="1"/>
</dbReference>
<dbReference type="EMBL" id="VZRI01007132">
    <property type="protein sequence ID" value="NWU95127.1"/>
    <property type="molecule type" value="Genomic_DNA"/>
</dbReference>
<dbReference type="GO" id="GO:0032012">
    <property type="term" value="P:regulation of ARF protein signal transduction"/>
    <property type="evidence" value="ECO:0007669"/>
    <property type="project" value="InterPro"/>
</dbReference>
<dbReference type="Gene3D" id="2.30.29.30">
    <property type="entry name" value="Pleckstrin-homology domain (PH domain)/Phosphotyrosine-binding domain (PTB)"/>
    <property type="match status" value="1"/>
</dbReference>
<dbReference type="SMART" id="SM00222">
    <property type="entry name" value="Sec7"/>
    <property type="match status" value="1"/>
</dbReference>
<dbReference type="PROSITE" id="PS50190">
    <property type="entry name" value="SEC7"/>
    <property type="match status" value="1"/>
</dbReference>
<dbReference type="InterPro" id="IPR041681">
    <property type="entry name" value="PH_9"/>
</dbReference>
<dbReference type="InterPro" id="IPR000904">
    <property type="entry name" value="Sec7_dom"/>
</dbReference>
<dbReference type="InterPro" id="IPR035999">
    <property type="entry name" value="Sec7_dom_sf"/>
</dbReference>
<dbReference type="PRINTS" id="PR00683">
    <property type="entry name" value="SPECTRINPH"/>
</dbReference>
<dbReference type="SMART" id="SM00233">
    <property type="entry name" value="PH"/>
    <property type="match status" value="1"/>
</dbReference>
<dbReference type="InterPro" id="IPR001849">
    <property type="entry name" value="PH_domain"/>
</dbReference>
<evidence type="ECO:0000259" key="8">
    <source>
        <dbReference type="PROSITE" id="PS50003"/>
    </source>
</evidence>
<keyword evidence="3" id="KW-0597">Phosphoprotein</keyword>
<keyword evidence="2" id="KW-1003">Cell membrane</keyword>
<dbReference type="PANTHER" id="PTHR10663:SF337">
    <property type="entry name" value="PH AND SEC7 DOMAIN-CONTAINING PROTEIN 3"/>
    <property type="match status" value="1"/>
</dbReference>
<evidence type="ECO:0000313" key="11">
    <source>
        <dbReference type="Proteomes" id="UP000544127"/>
    </source>
</evidence>
<dbReference type="PANTHER" id="PTHR10663">
    <property type="entry name" value="GUANYL-NUCLEOTIDE EXCHANGE FACTOR"/>
    <property type="match status" value="1"/>
</dbReference>
<proteinExistence type="predicted"/>
<comment type="subcellular location">
    <subcellularLocation>
        <location evidence="1">Cell projection</location>
        <location evidence="1">Ruffle membrane</location>
    </subcellularLocation>
</comment>
<feature type="compositionally biased region" description="Polar residues" evidence="7">
    <location>
        <begin position="702"/>
        <end position="718"/>
    </location>
</feature>
<feature type="non-terminal residue" evidence="10">
    <location>
        <position position="1"/>
    </location>
</feature>
<evidence type="ECO:0000256" key="7">
    <source>
        <dbReference type="SAM" id="MobiDB-lite"/>
    </source>
</evidence>
<dbReference type="GO" id="GO:0005543">
    <property type="term" value="F:phospholipid binding"/>
    <property type="evidence" value="ECO:0007669"/>
    <property type="project" value="InterPro"/>
</dbReference>
<evidence type="ECO:0000256" key="1">
    <source>
        <dbReference type="ARBA" id="ARBA00004632"/>
    </source>
</evidence>
<dbReference type="InterPro" id="IPR023394">
    <property type="entry name" value="Sec7_C_sf"/>
</dbReference>
<dbReference type="OrthoDB" id="2157641at2759"/>
<organism evidence="10 11">
    <name type="scientific">Upupa epops</name>
    <name type="common">Eurasian hoopoe</name>
    <dbReference type="NCBI Taxonomy" id="57439"/>
    <lineage>
        <taxon>Eukaryota</taxon>
        <taxon>Metazoa</taxon>
        <taxon>Chordata</taxon>
        <taxon>Craniata</taxon>
        <taxon>Vertebrata</taxon>
        <taxon>Euteleostomi</taxon>
        <taxon>Archelosauria</taxon>
        <taxon>Archosauria</taxon>
        <taxon>Dinosauria</taxon>
        <taxon>Saurischia</taxon>
        <taxon>Theropoda</taxon>
        <taxon>Coelurosauria</taxon>
        <taxon>Aves</taxon>
        <taxon>Neognathae</taxon>
        <taxon>Neoaves</taxon>
        <taxon>Telluraves</taxon>
        <taxon>Coraciimorphae</taxon>
        <taxon>Bucerotiformes</taxon>
        <taxon>Upupidae</taxon>
        <taxon>Upupa</taxon>
    </lineage>
</organism>
<evidence type="ECO:0000256" key="3">
    <source>
        <dbReference type="ARBA" id="ARBA00022553"/>
    </source>
</evidence>
<feature type="region of interest" description="Disordered" evidence="7">
    <location>
        <begin position="684"/>
        <end position="719"/>
    </location>
</feature>
<dbReference type="PROSITE" id="PS50003">
    <property type="entry name" value="PH_DOMAIN"/>
    <property type="match status" value="1"/>
</dbReference>
<keyword evidence="5" id="KW-0472">Membrane</keyword>
<evidence type="ECO:0000259" key="9">
    <source>
        <dbReference type="PROSITE" id="PS50190"/>
    </source>
</evidence>
<dbReference type="AlphaFoldDB" id="A0A7K6AZW1"/>
<dbReference type="InterPro" id="IPR011993">
    <property type="entry name" value="PH-like_dom_sf"/>
</dbReference>
<protein>
    <submittedName>
        <fullName evidence="10">PSD3 protein</fullName>
    </submittedName>
</protein>
<evidence type="ECO:0000256" key="6">
    <source>
        <dbReference type="ARBA" id="ARBA00023273"/>
    </source>
</evidence>